<feature type="active site" description="Nucleophile" evidence="6">
    <location>
        <position position="161"/>
    </location>
</feature>
<dbReference type="InterPro" id="IPR007342">
    <property type="entry name" value="PsuG"/>
</dbReference>
<dbReference type="EMBL" id="RCHT01000058">
    <property type="protein sequence ID" value="RLL06576.1"/>
    <property type="molecule type" value="Genomic_DNA"/>
</dbReference>
<keyword evidence="8" id="KW-1185">Reference proteome</keyword>
<dbReference type="EC" id="4.2.1.70" evidence="6"/>
<comment type="cofactor">
    <cofactor evidence="6">
        <name>Mn(2+)</name>
        <dbReference type="ChEBI" id="CHEBI:29035"/>
    </cofactor>
    <text evidence="6">Binds 1 Mn(2+) ion per subunit.</text>
</comment>
<dbReference type="GO" id="GO:0046113">
    <property type="term" value="P:nucleobase catabolic process"/>
    <property type="evidence" value="ECO:0007669"/>
    <property type="project" value="UniProtKB-UniRule"/>
</dbReference>
<evidence type="ECO:0000256" key="6">
    <source>
        <dbReference type="HAMAP-Rule" id="MF_01876"/>
    </source>
</evidence>
<keyword evidence="1 6" id="KW-0479">Metal-binding</keyword>
<comment type="subunit">
    <text evidence="6">Homotrimer.</text>
</comment>
<dbReference type="HAMAP" id="MF_01876">
    <property type="entry name" value="PsiMP_glycosidase"/>
    <property type="match status" value="1"/>
</dbReference>
<accession>A0A498CLQ3</accession>
<feature type="active site" description="Proton donor" evidence="6">
    <location>
        <position position="26"/>
    </location>
</feature>
<dbReference type="InterPro" id="IPR022830">
    <property type="entry name" value="Indigdn_synthA-like"/>
</dbReference>
<keyword evidence="3 6" id="KW-0464">Manganese</keyword>
<sequence>MKKTYLRISPEVEAALAENRPVVALESTIISHGMPYPQNVETALEVDRIIREKGVVPATIGVIHGEIIVGMDRDEITYMGKAGLAVRKLSRRDMGAAVALGLDGATTSAATSIIAHLAGIRIFATGGLGGVHRGAPESFDISADLDEIARTPVLTVCAGPKAILDIPLTLEYLETKGVPVVSYRSDRLPAFYSSQSPYSPDYRLDDPADIARIFHLQQEMGLSNGMLVCNPVPRQYEIPQEEINPVIEQAVREAEEKGIHGKDSTPFLLDRVKQITGGRSLDTNIQLVYNNVRLASEIAKALAALSAGEL</sequence>
<dbReference type="AlphaFoldDB" id="A0A498CLQ3"/>
<name>A0A498CLQ3_9FIRM</name>
<dbReference type="Pfam" id="PF04227">
    <property type="entry name" value="Indigoidine_A"/>
    <property type="match status" value="1"/>
</dbReference>
<feature type="binding site" evidence="6">
    <location>
        <position position="140"/>
    </location>
    <ligand>
        <name>Mn(2+)</name>
        <dbReference type="ChEBI" id="CHEBI:29035"/>
    </ligand>
</feature>
<dbReference type="RefSeq" id="WP_101552509.1">
    <property type="nucleotide sequence ID" value="NZ_DBFBJK010000221.1"/>
</dbReference>
<evidence type="ECO:0000256" key="2">
    <source>
        <dbReference type="ARBA" id="ARBA00022801"/>
    </source>
</evidence>
<dbReference type="GO" id="GO:0005737">
    <property type="term" value="C:cytoplasm"/>
    <property type="evidence" value="ECO:0007669"/>
    <property type="project" value="TreeGrafter"/>
</dbReference>
<dbReference type="PANTHER" id="PTHR42909">
    <property type="entry name" value="ZGC:136858"/>
    <property type="match status" value="1"/>
</dbReference>
<comment type="catalytic activity">
    <reaction evidence="6">
        <text>D-ribose 5-phosphate + uracil = psi-UMP + H2O</text>
        <dbReference type="Rhea" id="RHEA:18337"/>
        <dbReference type="ChEBI" id="CHEBI:15377"/>
        <dbReference type="ChEBI" id="CHEBI:17568"/>
        <dbReference type="ChEBI" id="CHEBI:58380"/>
        <dbReference type="ChEBI" id="CHEBI:78346"/>
        <dbReference type="EC" id="4.2.1.70"/>
    </reaction>
</comment>
<organism evidence="7 8">
    <name type="scientific">Anaerotruncus massiliensis</name>
    <name type="common">ex Liu et al. 2021</name>
    <dbReference type="NCBI Taxonomy" id="2321404"/>
    <lineage>
        <taxon>Bacteria</taxon>
        <taxon>Bacillati</taxon>
        <taxon>Bacillota</taxon>
        <taxon>Clostridia</taxon>
        <taxon>Eubacteriales</taxon>
        <taxon>Oscillospiraceae</taxon>
        <taxon>Anaerotruncus</taxon>
    </lineage>
</organism>
<keyword evidence="4 6" id="KW-0456">Lyase</keyword>
<dbReference type="GO" id="GO:0016798">
    <property type="term" value="F:hydrolase activity, acting on glycosyl bonds"/>
    <property type="evidence" value="ECO:0007669"/>
    <property type="project" value="UniProtKB-KW"/>
</dbReference>
<comment type="caution">
    <text evidence="7">The sequence shown here is derived from an EMBL/GenBank/DDBJ whole genome shotgun (WGS) entry which is preliminary data.</text>
</comment>
<feature type="binding site" evidence="6">
    <location>
        <begin position="142"/>
        <end position="144"/>
    </location>
    <ligand>
        <name>substrate</name>
    </ligand>
</feature>
<proteinExistence type="inferred from homology"/>
<evidence type="ECO:0000313" key="8">
    <source>
        <dbReference type="Proteomes" id="UP000276301"/>
    </source>
</evidence>
<evidence type="ECO:0000256" key="3">
    <source>
        <dbReference type="ARBA" id="ARBA00023211"/>
    </source>
</evidence>
<feature type="binding site" evidence="6">
    <location>
        <position position="88"/>
    </location>
    <ligand>
        <name>substrate</name>
    </ligand>
</feature>
<keyword evidence="5 6" id="KW-0326">Glycosidase</keyword>
<evidence type="ECO:0000256" key="1">
    <source>
        <dbReference type="ARBA" id="ARBA00022723"/>
    </source>
</evidence>
<dbReference type="SUPFAM" id="SSF110581">
    <property type="entry name" value="Indigoidine synthase A-like"/>
    <property type="match status" value="1"/>
</dbReference>
<evidence type="ECO:0000256" key="4">
    <source>
        <dbReference type="ARBA" id="ARBA00023239"/>
    </source>
</evidence>
<evidence type="ECO:0000313" key="7">
    <source>
        <dbReference type="EMBL" id="RLL06576.1"/>
    </source>
</evidence>
<comment type="function">
    <text evidence="6">Catalyzes the reversible cleavage of pseudouridine 5'-phosphate (PsiMP) to ribose 5-phosphate and uracil. Functions biologically in the cleavage direction, as part of a pseudouridine degradation pathway.</text>
</comment>
<dbReference type="Proteomes" id="UP000276301">
    <property type="component" value="Unassembled WGS sequence"/>
</dbReference>
<evidence type="ECO:0000256" key="5">
    <source>
        <dbReference type="ARBA" id="ARBA00023295"/>
    </source>
</evidence>
<protein>
    <recommendedName>
        <fullName evidence="6">Pseudouridine-5'-phosphate glycosidase</fullName>
        <shortName evidence="6">PsiMP glycosidase</shortName>
        <ecNumber evidence="6">4.2.1.70</ecNumber>
    </recommendedName>
</protein>
<comment type="similarity">
    <text evidence="6">Belongs to the pseudouridine-5'-phosphate glycosidase family.</text>
</comment>
<gene>
    <name evidence="6" type="primary">psuG</name>
    <name evidence="7" type="ORF">D4A47_13740</name>
</gene>
<keyword evidence="2 6" id="KW-0378">Hydrolase</keyword>
<reference evidence="7 8" key="1">
    <citation type="submission" date="2018-10" db="EMBL/GenBank/DDBJ databases">
        <title>Anaerotruncus faecis sp. nov., isolated from human feces.</title>
        <authorList>
            <person name="Wang Y.-J."/>
        </authorList>
    </citation>
    <scope>NUCLEOTIDE SEQUENCE [LARGE SCALE GENOMIC DNA]</scope>
    <source>
        <strain evidence="7 8">22A2-44</strain>
    </source>
</reference>
<dbReference type="GO" id="GO:0004730">
    <property type="term" value="F:pseudouridylate synthase activity"/>
    <property type="evidence" value="ECO:0007669"/>
    <property type="project" value="UniProtKB-UniRule"/>
</dbReference>
<dbReference type="Gene3D" id="3.40.1790.10">
    <property type="entry name" value="Indigoidine synthase domain"/>
    <property type="match status" value="1"/>
</dbReference>
<comment type="caution">
    <text evidence="6">Lacks conserved residue(s) required for the propagation of feature annotation.</text>
</comment>
<dbReference type="GO" id="GO:0046872">
    <property type="term" value="F:metal ion binding"/>
    <property type="evidence" value="ECO:0007669"/>
    <property type="project" value="UniProtKB-KW"/>
</dbReference>
<dbReference type="PANTHER" id="PTHR42909:SF1">
    <property type="entry name" value="CARBOHYDRATE KINASE PFKB DOMAIN-CONTAINING PROTEIN"/>
    <property type="match status" value="1"/>
</dbReference>